<dbReference type="EMBL" id="JABERJ010000039">
    <property type="protein sequence ID" value="NNH27539.1"/>
    <property type="molecule type" value="Genomic_DNA"/>
</dbReference>
<evidence type="ECO:0000313" key="4">
    <source>
        <dbReference type="Proteomes" id="UP000555322"/>
    </source>
</evidence>
<evidence type="ECO:0000313" key="3">
    <source>
        <dbReference type="EMBL" id="NNH27539.1"/>
    </source>
</evidence>
<dbReference type="PANTHER" id="PTHR37302">
    <property type="entry name" value="SLR1116 PROTEIN"/>
    <property type="match status" value="1"/>
</dbReference>
<comment type="similarity">
    <text evidence="1">Belongs to the DinB family.</text>
</comment>
<reference evidence="3 4" key="1">
    <citation type="submission" date="2020-04" db="EMBL/GenBank/DDBJ databases">
        <title>Acinetobacter Taxon 24.</title>
        <authorList>
            <person name="Nemec A."/>
            <person name="Radolfova-Krizova L."/>
            <person name="Higgins P.G."/>
            <person name="Spanelova P."/>
        </authorList>
    </citation>
    <scope>NUCLEOTIDE SEQUENCE [LARGE SCALE GENOMIC DNA]</scope>
    <source>
        <strain evidence="3 4">ANC 5084</strain>
    </source>
</reference>
<keyword evidence="4" id="KW-1185">Reference proteome</keyword>
<proteinExistence type="inferred from homology"/>
<dbReference type="InterPro" id="IPR034660">
    <property type="entry name" value="DinB/YfiT-like"/>
</dbReference>
<evidence type="ECO:0000256" key="1">
    <source>
        <dbReference type="ARBA" id="ARBA00008635"/>
    </source>
</evidence>
<accession>A0ABX1UXL3</accession>
<organism evidence="3 4">
    <name type="scientific">Acinetobacter terrestris</name>
    <dbReference type="NCBI Taxonomy" id="2529843"/>
    <lineage>
        <taxon>Bacteria</taxon>
        <taxon>Pseudomonadati</taxon>
        <taxon>Pseudomonadota</taxon>
        <taxon>Gammaproteobacteria</taxon>
        <taxon>Moraxellales</taxon>
        <taxon>Moraxellaceae</taxon>
        <taxon>Acinetobacter</taxon>
        <taxon>Acinetobacter Taxon 24</taxon>
    </lineage>
</organism>
<dbReference type="Proteomes" id="UP000555322">
    <property type="component" value="Unassembled WGS sequence"/>
</dbReference>
<dbReference type="InterPro" id="IPR007837">
    <property type="entry name" value="DinB"/>
</dbReference>
<dbReference type="SUPFAM" id="SSF109854">
    <property type="entry name" value="DinB/YfiT-like putative metalloenzymes"/>
    <property type="match status" value="1"/>
</dbReference>
<dbReference type="Gene3D" id="1.20.120.450">
    <property type="entry name" value="dinb family like domain"/>
    <property type="match status" value="1"/>
</dbReference>
<keyword evidence="2" id="KW-0479">Metal-binding</keyword>
<comment type="caution">
    <text evidence="3">The sequence shown here is derived from an EMBL/GenBank/DDBJ whole genome shotgun (WGS) entry which is preliminary data.</text>
</comment>
<dbReference type="PANTHER" id="PTHR37302:SF1">
    <property type="entry name" value="PROTEIN DINB"/>
    <property type="match status" value="1"/>
</dbReference>
<protein>
    <submittedName>
        <fullName evidence="3">Damage-inducible protein DinB</fullName>
    </submittedName>
</protein>
<evidence type="ECO:0000256" key="2">
    <source>
        <dbReference type="ARBA" id="ARBA00022723"/>
    </source>
</evidence>
<dbReference type="RefSeq" id="WP_171537067.1">
    <property type="nucleotide sequence ID" value="NZ_JABERJ010000039.1"/>
</dbReference>
<gene>
    <name evidence="3" type="ORF">HLH15_13950</name>
</gene>
<name>A0ABX1UXL3_9GAMM</name>
<dbReference type="Pfam" id="PF05163">
    <property type="entry name" value="DinB"/>
    <property type="match status" value="1"/>
</dbReference>
<sequence length="170" mass="19693">MNIQTFELWARYHIWATHRLATSLQAISEEDFVKNCGLFFKSILGTLNHLLVAEHELWFSRFAQGVSPAIALNSIIETDRRQLLHRLCQSADQWQSLIRKLDQDTLEGVIRYRNTRGQDMSMPYAATLMHVFNHATHHRGQITAAMTALGYTSPELDMLFMLMEERQTTI</sequence>